<keyword evidence="2" id="KW-1185">Reference proteome</keyword>
<dbReference type="RefSeq" id="WP_116182227.1">
    <property type="nucleotide sequence ID" value="NZ_CP144378.1"/>
</dbReference>
<organism evidence="1 2">
    <name type="scientific">Kutzneria buriramensis</name>
    <dbReference type="NCBI Taxonomy" id="1045776"/>
    <lineage>
        <taxon>Bacteria</taxon>
        <taxon>Bacillati</taxon>
        <taxon>Actinomycetota</taxon>
        <taxon>Actinomycetes</taxon>
        <taxon>Pseudonocardiales</taxon>
        <taxon>Pseudonocardiaceae</taxon>
        <taxon>Kutzneria</taxon>
    </lineage>
</organism>
<proteinExistence type="predicted"/>
<dbReference type="AlphaFoldDB" id="A0A3E0G7I0"/>
<dbReference type="EMBL" id="QUNO01000038">
    <property type="protein sequence ID" value="REH18018.1"/>
    <property type="molecule type" value="Genomic_DNA"/>
</dbReference>
<protein>
    <submittedName>
        <fullName evidence="1">Uncharacterized protein</fullName>
    </submittedName>
</protein>
<accession>A0A3E0G7I0</accession>
<evidence type="ECO:0000313" key="1">
    <source>
        <dbReference type="EMBL" id="REH18018.1"/>
    </source>
</evidence>
<evidence type="ECO:0000313" key="2">
    <source>
        <dbReference type="Proteomes" id="UP000256269"/>
    </source>
</evidence>
<dbReference type="Proteomes" id="UP000256269">
    <property type="component" value="Unassembled WGS sequence"/>
</dbReference>
<sequence length="61" mass="6776">MRITIEGDLAELAEAGARLGEVFTLTSVSEPYENTRPGRPGFGKFRLYVRAELPPPDGRRN</sequence>
<comment type="caution">
    <text evidence="1">The sequence shown here is derived from an EMBL/GenBank/DDBJ whole genome shotgun (WGS) entry which is preliminary data.</text>
</comment>
<reference evidence="1 2" key="1">
    <citation type="submission" date="2018-08" db="EMBL/GenBank/DDBJ databases">
        <title>Genomic Encyclopedia of Archaeal and Bacterial Type Strains, Phase II (KMG-II): from individual species to whole genera.</title>
        <authorList>
            <person name="Goeker M."/>
        </authorList>
    </citation>
    <scope>NUCLEOTIDE SEQUENCE [LARGE SCALE GENOMIC DNA]</scope>
    <source>
        <strain evidence="1 2">DSM 45791</strain>
    </source>
</reference>
<name>A0A3E0G7I0_9PSEU</name>
<gene>
    <name evidence="1" type="ORF">BCF44_1385</name>
</gene>